<feature type="signal peptide" evidence="2">
    <location>
        <begin position="1"/>
        <end position="17"/>
    </location>
</feature>
<keyword evidence="4" id="KW-1185">Reference proteome</keyword>
<evidence type="ECO:0000256" key="2">
    <source>
        <dbReference type="SAM" id="SignalP"/>
    </source>
</evidence>
<dbReference type="OrthoDB" id="9770517at2"/>
<dbReference type="PANTHER" id="PTHR30203:SF32">
    <property type="entry name" value="CATION EFFLUX SYSTEM PROTEIN CUSC"/>
    <property type="match status" value="1"/>
</dbReference>
<dbReference type="PROSITE" id="PS51257">
    <property type="entry name" value="PROKAR_LIPOPROTEIN"/>
    <property type="match status" value="1"/>
</dbReference>
<evidence type="ECO:0000256" key="1">
    <source>
        <dbReference type="ARBA" id="ARBA00007613"/>
    </source>
</evidence>
<dbReference type="GO" id="GO:0015562">
    <property type="term" value="F:efflux transmembrane transporter activity"/>
    <property type="evidence" value="ECO:0007669"/>
    <property type="project" value="InterPro"/>
</dbReference>
<feature type="chain" id="PRO_5020823740" evidence="2">
    <location>
        <begin position="18"/>
        <end position="451"/>
    </location>
</feature>
<dbReference type="Gene3D" id="1.20.1600.10">
    <property type="entry name" value="Outer membrane efflux proteins (OEP)"/>
    <property type="match status" value="1"/>
</dbReference>
<dbReference type="PANTHER" id="PTHR30203">
    <property type="entry name" value="OUTER MEMBRANE CATION EFFLUX PROTEIN"/>
    <property type="match status" value="1"/>
</dbReference>
<comment type="caution">
    <text evidence="3">The sequence shown here is derived from an EMBL/GenBank/DDBJ whole genome shotgun (WGS) entry which is preliminary data.</text>
</comment>
<keyword evidence="2" id="KW-0732">Signal</keyword>
<organism evidence="3 4">
    <name type="scientific">Campylobacter novaezeelandiae</name>
    <dbReference type="NCBI Taxonomy" id="2267891"/>
    <lineage>
        <taxon>Bacteria</taxon>
        <taxon>Pseudomonadati</taxon>
        <taxon>Campylobacterota</taxon>
        <taxon>Epsilonproteobacteria</taxon>
        <taxon>Campylobacterales</taxon>
        <taxon>Campylobacteraceae</taxon>
        <taxon>Campylobacter</taxon>
    </lineage>
</organism>
<dbReference type="Pfam" id="PF02321">
    <property type="entry name" value="OEP"/>
    <property type="match status" value="2"/>
</dbReference>
<dbReference type="RefSeq" id="WP_131165997.1">
    <property type="nucleotide sequence ID" value="NZ_QPGP01000010.1"/>
</dbReference>
<dbReference type="InterPro" id="IPR003423">
    <property type="entry name" value="OMP_efflux"/>
</dbReference>
<protein>
    <submittedName>
        <fullName evidence="3">TolC family protein</fullName>
    </submittedName>
</protein>
<evidence type="ECO:0000313" key="3">
    <source>
        <dbReference type="EMBL" id="TBR80279.1"/>
    </source>
</evidence>
<dbReference type="AlphaFoldDB" id="A0A4Q9JTI0"/>
<evidence type="ECO:0000313" key="4">
    <source>
        <dbReference type="Proteomes" id="UP000292583"/>
    </source>
</evidence>
<accession>A0A4Q9JTI0</accession>
<gene>
    <name evidence="3" type="ORF">DU473_05785</name>
</gene>
<dbReference type="InterPro" id="IPR010131">
    <property type="entry name" value="MdtP/NodT-like"/>
</dbReference>
<sequence>MKIVIFCFMFIFLGACASNISMIKEENLSQDELKDLNITKEWWKLYNDKKLNEFIFFVLENNTDIKVARTNLLMALARADLINYDLYPTLSANLAFSSSRNLNQGIHSNNFSNSLNLNYELDIYSKISDEFKAREFDAKASAYDLESLKLSIINSTINNIFELAYFNDVAILLKEYILNLEQMKNLYSFKYELGKIENLDLLNIDQNLLKAKQNLLSNEQNKELLLKNLKDLIGKQEGFVYLEYFKNLSLDDFKDLNVNFNIPLNALFYRPDVLAKLNNLKAAFKDYSSVKKSMFPAISLGASFSGSDEKFDESFKFSFLDGNIKISLPFLDYARLKKNIKISEYSYKVLVFEYEQVLQSAINEFVYYSKDYENTIQILNNLKKINLKQEQITKAYLQKYELGKSELKDYLDAKNSLNSSLQDYLRAKFNLLSIINSYYQITTIYYDTTNG</sequence>
<dbReference type="Proteomes" id="UP000292583">
    <property type="component" value="Unassembled WGS sequence"/>
</dbReference>
<dbReference type="EMBL" id="QPGR01000010">
    <property type="protein sequence ID" value="TBR80279.1"/>
    <property type="molecule type" value="Genomic_DNA"/>
</dbReference>
<reference evidence="3 4" key="1">
    <citation type="submission" date="2018-07" db="EMBL/GenBank/DDBJ databases">
        <title>Campylobacter zealandensis sp. nov., isolated from birds and water in New Zealand.</title>
        <authorList>
            <person name="Wilkinson D.A."/>
            <person name="Biggs P.J."/>
            <person name="French N.P."/>
            <person name="Midwinter A.C."/>
        </authorList>
    </citation>
    <scope>NUCLEOTIDE SEQUENCE [LARGE SCALE GENOMIC DNA]</scope>
    <source>
        <strain evidence="3 4">B423b</strain>
    </source>
</reference>
<comment type="similarity">
    <text evidence="1">Belongs to the outer membrane factor (OMF) (TC 1.B.17) family.</text>
</comment>
<name>A0A4Q9JTI0_9BACT</name>
<dbReference type="SUPFAM" id="SSF56954">
    <property type="entry name" value="Outer membrane efflux proteins (OEP)"/>
    <property type="match status" value="1"/>
</dbReference>
<proteinExistence type="inferred from homology"/>